<dbReference type="OrthoDB" id="6854291at2"/>
<keyword evidence="1" id="KW-1133">Transmembrane helix</keyword>
<comment type="caution">
    <text evidence="2">The sequence shown here is derived from an EMBL/GenBank/DDBJ whole genome shotgun (WGS) entry which is preliminary data.</text>
</comment>
<evidence type="ECO:0000256" key="1">
    <source>
        <dbReference type="SAM" id="Phobius"/>
    </source>
</evidence>
<dbReference type="AlphaFoldDB" id="A0A1S1N5R7"/>
<protein>
    <submittedName>
        <fullName evidence="2">Uncharacterized protein</fullName>
    </submittedName>
</protein>
<evidence type="ECO:0000313" key="2">
    <source>
        <dbReference type="EMBL" id="OHU96582.1"/>
    </source>
</evidence>
<reference evidence="2 3" key="1">
    <citation type="submission" date="2016-10" db="EMBL/GenBank/DDBJ databases">
        <title>Pseudoalteromonas amylolytica sp. nov., isolated from the surface seawater.</title>
        <authorList>
            <person name="Wu Y.-H."/>
            <person name="Cheng H."/>
            <person name="Jin X.-B."/>
            <person name="Wang C.-S."/>
            <person name="Xu X.-W."/>
        </authorList>
    </citation>
    <scope>NUCLEOTIDE SEQUENCE [LARGE SCALE GENOMIC DNA]</scope>
    <source>
        <strain evidence="2 3">JCM 12483</strain>
    </source>
</reference>
<feature type="transmembrane region" description="Helical" evidence="1">
    <location>
        <begin position="205"/>
        <end position="223"/>
    </location>
</feature>
<sequence length="225" mass="25686">MKLKMAAEKIKKNSIDAKRKRMNWRFMDELIQAEFNSYKSDTDSVDILGGLYISRAKDNEPLKSSHLVGSWYINSTHILTGARLLGVHVVNPESNKLEIAKEKNAQLWYSQSPSGDVLVFVAPYQSDVGKFNESEIIIGKYQNPSQVTSEAIRKHFSIFFKYCSCTSLHCASNLSCYLYRQYLIFNDFRYKSSYKQKLLRTIERLLILIIGGAAVWASLYAGGKI</sequence>
<dbReference type="RefSeq" id="WP_070990613.1">
    <property type="nucleotide sequence ID" value="NZ_CBCSHD010000001.1"/>
</dbReference>
<organism evidence="2 3">
    <name type="scientific">Pseudoalteromonas byunsanensis</name>
    <dbReference type="NCBI Taxonomy" id="327939"/>
    <lineage>
        <taxon>Bacteria</taxon>
        <taxon>Pseudomonadati</taxon>
        <taxon>Pseudomonadota</taxon>
        <taxon>Gammaproteobacteria</taxon>
        <taxon>Alteromonadales</taxon>
        <taxon>Pseudoalteromonadaceae</taxon>
        <taxon>Pseudoalteromonas</taxon>
    </lineage>
</organism>
<name>A0A1S1N5R7_9GAMM</name>
<proteinExistence type="predicted"/>
<accession>A0A1S1N5R7</accession>
<keyword evidence="1" id="KW-0812">Transmembrane</keyword>
<gene>
    <name evidence="2" type="ORF">BIW53_04440</name>
</gene>
<keyword evidence="3" id="KW-1185">Reference proteome</keyword>
<evidence type="ECO:0000313" key="3">
    <source>
        <dbReference type="Proteomes" id="UP000180253"/>
    </source>
</evidence>
<dbReference type="EMBL" id="MNAN01000026">
    <property type="protein sequence ID" value="OHU96582.1"/>
    <property type="molecule type" value="Genomic_DNA"/>
</dbReference>
<keyword evidence="1" id="KW-0472">Membrane</keyword>
<dbReference type="Proteomes" id="UP000180253">
    <property type="component" value="Unassembled WGS sequence"/>
</dbReference>